<proteinExistence type="predicted"/>
<protein>
    <submittedName>
        <fullName evidence="2">30S ribosomal protein S1</fullName>
    </submittedName>
</protein>
<gene>
    <name evidence="2" type="primary">rpsA_3</name>
    <name evidence="2" type="ORF">FPLFYP42_01832</name>
</gene>
<name>A0A6N3DLL9_FLAPL</name>
<organism evidence="2">
    <name type="scientific">Flavonifractor plautii</name>
    <name type="common">Fusobacterium plautii</name>
    <dbReference type="NCBI Taxonomy" id="292800"/>
    <lineage>
        <taxon>Bacteria</taxon>
        <taxon>Bacillati</taxon>
        <taxon>Bacillota</taxon>
        <taxon>Clostridia</taxon>
        <taxon>Eubacteriales</taxon>
        <taxon>Oscillospiraceae</taxon>
        <taxon>Flavonifractor</taxon>
    </lineage>
</organism>
<dbReference type="RefSeq" id="WP_156621560.1">
    <property type="nucleotide sequence ID" value="NZ_CACRUB010000031.1"/>
</dbReference>
<evidence type="ECO:0000313" key="2">
    <source>
        <dbReference type="EMBL" id="VYU29142.1"/>
    </source>
</evidence>
<feature type="compositionally biased region" description="Polar residues" evidence="1">
    <location>
        <begin position="11"/>
        <end position="25"/>
    </location>
</feature>
<dbReference type="EMBL" id="CACRUB010000031">
    <property type="protein sequence ID" value="VYU29142.1"/>
    <property type="molecule type" value="Genomic_DNA"/>
</dbReference>
<dbReference type="AlphaFoldDB" id="A0A6N3DLL9"/>
<reference evidence="2" key="1">
    <citation type="submission" date="2019-11" db="EMBL/GenBank/DDBJ databases">
        <authorList>
            <person name="Feng L."/>
        </authorList>
    </citation>
    <scope>NUCLEOTIDE SEQUENCE</scope>
    <source>
        <strain evidence="2">FplautiiLFYP42</strain>
    </source>
</reference>
<feature type="region of interest" description="Disordered" evidence="1">
    <location>
        <begin position="1"/>
        <end position="53"/>
    </location>
</feature>
<dbReference type="Gene3D" id="2.40.50.140">
    <property type="entry name" value="Nucleic acid-binding proteins"/>
    <property type="match status" value="1"/>
</dbReference>
<sequence>MSEKDFGTNPGMDQNTTMKSNQDGQESPELRRNPRPRSQNILELSDQERGFTPQDSDDVKWNYLNGAIHRHLVLTGVVSGVENAEGINPICVVDYEGVRIVIPGHEMFMDDWPINTKPPLNFRLRLSRILGATVDFVLSGVDLKNRAAVGSRREALMQRQQRYYASGRVKEGILIACRVIGVAGHRIYVDALGVDTSIEANELSWEWFSDISNLYATGDIVVASVQGVFFDEEAETYKVQVSVKRGMENPDLPNLRKLTPGSTYYGVVTHVIGRLIFVRLQAGANAKTMTYRTKELPSKLDTVSFLVRSVDEEQGIAFGLITRIIKRHARLR</sequence>
<accession>A0A6N3DLL9</accession>
<keyword evidence="2" id="KW-0687">Ribonucleoprotein</keyword>
<dbReference type="SUPFAM" id="SSF50249">
    <property type="entry name" value="Nucleic acid-binding proteins"/>
    <property type="match status" value="1"/>
</dbReference>
<dbReference type="GO" id="GO:0005840">
    <property type="term" value="C:ribosome"/>
    <property type="evidence" value="ECO:0007669"/>
    <property type="project" value="UniProtKB-KW"/>
</dbReference>
<keyword evidence="2" id="KW-0689">Ribosomal protein</keyword>
<dbReference type="InterPro" id="IPR012340">
    <property type="entry name" value="NA-bd_OB-fold"/>
</dbReference>
<evidence type="ECO:0000256" key="1">
    <source>
        <dbReference type="SAM" id="MobiDB-lite"/>
    </source>
</evidence>